<proteinExistence type="predicted"/>
<comment type="caution">
    <text evidence="7">The sequence shown here is derived from an EMBL/GenBank/DDBJ whole genome shotgun (WGS) entry which is preliminary data.</text>
</comment>
<dbReference type="SUPFAM" id="SSF54928">
    <property type="entry name" value="RNA-binding domain, RBD"/>
    <property type="match status" value="1"/>
</dbReference>
<dbReference type="GO" id="GO:0003723">
    <property type="term" value="F:RNA binding"/>
    <property type="evidence" value="ECO:0007669"/>
    <property type="project" value="UniProtKB-UniRule"/>
</dbReference>
<dbReference type="GO" id="GO:0005730">
    <property type="term" value="C:nucleolus"/>
    <property type="evidence" value="ECO:0007669"/>
    <property type="project" value="UniProtKB-SubCell"/>
</dbReference>
<evidence type="ECO:0000256" key="5">
    <source>
        <dbReference type="SAM" id="MobiDB-lite"/>
    </source>
</evidence>
<accession>A0AAV6ZU73</accession>
<dbReference type="PANTHER" id="PTHR46754">
    <property type="entry name" value="MKI67 FHA DOMAIN-INTERACTING NUCLEOLAR PHOSPHOPROTEIN"/>
    <property type="match status" value="1"/>
</dbReference>
<dbReference type="CDD" id="cd12307">
    <property type="entry name" value="RRM_NIFK_like"/>
    <property type="match status" value="1"/>
</dbReference>
<dbReference type="Pfam" id="PF00076">
    <property type="entry name" value="RRM_1"/>
    <property type="match status" value="1"/>
</dbReference>
<dbReference type="InterPro" id="IPR035979">
    <property type="entry name" value="RBD_domain_sf"/>
</dbReference>
<name>A0AAV6ZU73_ENGPU</name>
<evidence type="ECO:0000256" key="3">
    <source>
        <dbReference type="ARBA" id="ARBA00023242"/>
    </source>
</evidence>
<sequence>MAQGAESSGGVLLSLDPKLQEEFKEKVKKIRKKPKAEALTPGVLYIAHLPRGLHEPQLKEYFGQFGTVTRVRLSRSKKTGGSKGYAFVEFECDEVARIVADTMNNYLFCERLLKCEVIPPEKVHPKTFVGCDRVFWKPNFPAVKRYNKQRSAPQQQRMKKKLLSKERNLRKQLTEKGIDYDFPGFAAHIKVKRRRRTKANTSVNSQDETPVCTPAVLKRRKSARLEAADDSDDEIVLTLPKITTPSPEESRDAEERTGQ</sequence>
<evidence type="ECO:0000256" key="4">
    <source>
        <dbReference type="PROSITE-ProRule" id="PRU00176"/>
    </source>
</evidence>
<protein>
    <recommendedName>
        <fullName evidence="6">RRM domain-containing protein</fullName>
    </recommendedName>
</protein>
<feature type="compositionally biased region" description="Basic and acidic residues" evidence="5">
    <location>
        <begin position="248"/>
        <end position="259"/>
    </location>
</feature>
<dbReference type="InterPro" id="IPR000504">
    <property type="entry name" value="RRM_dom"/>
</dbReference>
<comment type="subcellular location">
    <subcellularLocation>
        <location evidence="1">Nucleus</location>
        <location evidence="1">Nucleolus</location>
    </subcellularLocation>
</comment>
<keyword evidence="3" id="KW-0539">Nucleus</keyword>
<evidence type="ECO:0000256" key="1">
    <source>
        <dbReference type="ARBA" id="ARBA00004604"/>
    </source>
</evidence>
<reference evidence="7" key="1">
    <citation type="thesis" date="2020" institute="ProQuest LLC" country="789 East Eisenhower Parkway, Ann Arbor, MI, USA">
        <title>Comparative Genomics and Chromosome Evolution.</title>
        <authorList>
            <person name="Mudd A.B."/>
        </authorList>
    </citation>
    <scope>NUCLEOTIDE SEQUENCE</scope>
    <source>
        <strain evidence="7">237g6f4</strain>
        <tissue evidence="7">Blood</tissue>
    </source>
</reference>
<dbReference type="Pfam" id="PF12196">
    <property type="entry name" value="hNIFK_binding"/>
    <property type="match status" value="1"/>
</dbReference>
<dbReference type="EMBL" id="WNYA01000024">
    <property type="protein sequence ID" value="KAG8550800.1"/>
    <property type="molecule type" value="Genomic_DNA"/>
</dbReference>
<evidence type="ECO:0000313" key="8">
    <source>
        <dbReference type="Proteomes" id="UP000824782"/>
    </source>
</evidence>
<feature type="domain" description="RRM" evidence="6">
    <location>
        <begin position="42"/>
        <end position="120"/>
    </location>
</feature>
<keyword evidence="8" id="KW-1185">Reference proteome</keyword>
<dbReference type="InterPro" id="IPR021043">
    <property type="entry name" value="NIFK_FHA_Ki67-binding"/>
</dbReference>
<gene>
    <name evidence="7" type="ORF">GDO81_019969</name>
</gene>
<evidence type="ECO:0000259" key="6">
    <source>
        <dbReference type="PROSITE" id="PS50102"/>
    </source>
</evidence>
<keyword evidence="2 4" id="KW-0694">RNA-binding</keyword>
<dbReference type="Proteomes" id="UP000824782">
    <property type="component" value="Unassembled WGS sequence"/>
</dbReference>
<dbReference type="PROSITE" id="PS50102">
    <property type="entry name" value="RRM"/>
    <property type="match status" value="1"/>
</dbReference>
<evidence type="ECO:0000256" key="2">
    <source>
        <dbReference type="ARBA" id="ARBA00022884"/>
    </source>
</evidence>
<feature type="region of interest" description="Disordered" evidence="5">
    <location>
        <begin position="222"/>
        <end position="259"/>
    </location>
</feature>
<dbReference type="Gene3D" id="3.30.70.330">
    <property type="match status" value="1"/>
</dbReference>
<organism evidence="7 8">
    <name type="scientific">Engystomops pustulosus</name>
    <name type="common">Tungara frog</name>
    <name type="synonym">Physalaemus pustulosus</name>
    <dbReference type="NCBI Taxonomy" id="76066"/>
    <lineage>
        <taxon>Eukaryota</taxon>
        <taxon>Metazoa</taxon>
        <taxon>Chordata</taxon>
        <taxon>Craniata</taxon>
        <taxon>Vertebrata</taxon>
        <taxon>Euteleostomi</taxon>
        <taxon>Amphibia</taxon>
        <taxon>Batrachia</taxon>
        <taxon>Anura</taxon>
        <taxon>Neobatrachia</taxon>
        <taxon>Hyloidea</taxon>
        <taxon>Leptodactylidae</taxon>
        <taxon>Leiuperinae</taxon>
        <taxon>Engystomops</taxon>
    </lineage>
</organism>
<dbReference type="SMART" id="SM00360">
    <property type="entry name" value="RRM"/>
    <property type="match status" value="1"/>
</dbReference>
<evidence type="ECO:0000313" key="7">
    <source>
        <dbReference type="EMBL" id="KAG8550800.1"/>
    </source>
</evidence>
<dbReference type="InterPro" id="IPR012677">
    <property type="entry name" value="Nucleotide-bd_a/b_plait_sf"/>
</dbReference>
<dbReference type="EMBL" id="WNYA01000024">
    <property type="protein sequence ID" value="KAG8550801.1"/>
    <property type="molecule type" value="Genomic_DNA"/>
</dbReference>
<dbReference type="AlphaFoldDB" id="A0AAV6ZU73"/>